<comment type="cofactor">
    <cofactor evidence="10">
        <name>Zn(2+)</name>
        <dbReference type="ChEBI" id="CHEBI:29105"/>
    </cofactor>
    <text evidence="10">Binds 1 zinc ion per subunit.</text>
</comment>
<evidence type="ECO:0000256" key="10">
    <source>
        <dbReference type="RuleBase" id="RU361183"/>
    </source>
</evidence>
<keyword evidence="3 10" id="KW-0479">Metal-binding</keyword>
<feature type="disulfide bond" evidence="8">
    <location>
        <begin position="72"/>
        <end position="82"/>
    </location>
</feature>
<dbReference type="PRINTS" id="PR00480">
    <property type="entry name" value="ASTACIN"/>
</dbReference>
<reference evidence="15" key="1">
    <citation type="submission" date="2022-11" db="UniProtKB">
        <authorList>
            <consortium name="WormBaseParasite"/>
        </authorList>
    </citation>
    <scope>IDENTIFICATION</scope>
</reference>
<dbReference type="Gene3D" id="3.40.390.10">
    <property type="entry name" value="Collagenase (Catalytic Domain)"/>
    <property type="match status" value="2"/>
</dbReference>
<dbReference type="PROSITE" id="PS51864">
    <property type="entry name" value="ASTACIN"/>
    <property type="match status" value="2"/>
</dbReference>
<dbReference type="Pfam" id="PF00431">
    <property type="entry name" value="CUB"/>
    <property type="match status" value="1"/>
</dbReference>
<evidence type="ECO:0000256" key="9">
    <source>
        <dbReference type="PROSITE-ProRule" id="PRU01211"/>
    </source>
</evidence>
<dbReference type="GO" id="GO:0006508">
    <property type="term" value="P:proteolysis"/>
    <property type="evidence" value="ECO:0007669"/>
    <property type="project" value="UniProtKB-KW"/>
</dbReference>
<dbReference type="PROSITE" id="PS50026">
    <property type="entry name" value="EGF_3"/>
    <property type="match status" value="1"/>
</dbReference>
<accession>A0A914E492</accession>
<dbReference type="SUPFAM" id="SSF49854">
    <property type="entry name" value="Spermadhesin, CUB domain"/>
    <property type="match status" value="1"/>
</dbReference>
<comment type="caution">
    <text evidence="8">Lacks conserved residue(s) required for the propagation of feature annotation.</text>
</comment>
<dbReference type="PANTHER" id="PTHR10127">
    <property type="entry name" value="DISCOIDIN, CUB, EGF, LAMININ , AND ZINC METALLOPROTEASE DOMAIN CONTAINING"/>
    <property type="match status" value="1"/>
</dbReference>
<dbReference type="WBParaSite" id="ACRNAN_scaffold56.g13392.t1">
    <property type="protein sequence ID" value="ACRNAN_scaffold56.g13392.t1"/>
    <property type="gene ID" value="ACRNAN_scaffold56.g13392"/>
</dbReference>
<dbReference type="AlphaFoldDB" id="A0A914E492"/>
<dbReference type="PROSITE" id="PS00022">
    <property type="entry name" value="EGF_1"/>
    <property type="match status" value="1"/>
</dbReference>
<evidence type="ECO:0000256" key="6">
    <source>
        <dbReference type="ARBA" id="ARBA00023049"/>
    </source>
</evidence>
<keyword evidence="1 8" id="KW-0245">EGF-like domain</keyword>
<keyword evidence="6 10" id="KW-0482">Metalloprotease</keyword>
<sequence>MEYNFYKRTPETSSNLGISYDLGSLMHYGPTDFTKSYDSYTITSHDPRYQRTIGNRMGLSFKDSKMINTRYCSNICKRKLACQNGGYTDPNNCRQCRCPDGFGGTYCDQVPVGNVPSCGGLELDAGVDWQSIQSPNLTSNMRCYWRIRSPVGERLALYVQNISFPCRNACHNFVEVKYTHDKTLSGARFCCETDKKPFLSDNNEVLVILRTSAYVSNDYTGEIRRETYKKLGISFDKNYLNTRRQQLSENQFDDGTEAFVNRDFAHQLFESDIVLTSPQARSILNEIKRSLPLRPHSRTKGLKKRISRQIHPDPTLFWQSTRIPYRFSYDDRYWQESVRAGIRHVEQHTCFRFIENGTGRDYLRFDWARGCWSNIGRVGGGQLVSIGTGCDYLGIIAHEIGHAL</sequence>
<evidence type="ECO:0000259" key="11">
    <source>
        <dbReference type="PROSITE" id="PS01180"/>
    </source>
</evidence>
<evidence type="ECO:0000256" key="5">
    <source>
        <dbReference type="ARBA" id="ARBA00022833"/>
    </source>
</evidence>
<feature type="domain" description="CUB" evidence="11">
    <location>
        <begin position="118"/>
        <end position="242"/>
    </location>
</feature>
<feature type="domain" description="Peptidase M12A" evidence="13">
    <location>
        <begin position="1"/>
        <end position="73"/>
    </location>
</feature>
<feature type="active site" evidence="9">
    <location>
        <position position="399"/>
    </location>
</feature>
<dbReference type="GO" id="GO:0004222">
    <property type="term" value="F:metalloendopeptidase activity"/>
    <property type="evidence" value="ECO:0007669"/>
    <property type="project" value="UniProtKB-UniRule"/>
</dbReference>
<dbReference type="Proteomes" id="UP000887540">
    <property type="component" value="Unplaced"/>
</dbReference>
<keyword evidence="5 10" id="KW-0862">Zinc</keyword>
<dbReference type="PANTHER" id="PTHR10127:SF831">
    <property type="entry name" value="ZINC METALLOPROTEINASE NAS-37"/>
    <property type="match status" value="1"/>
</dbReference>
<evidence type="ECO:0000259" key="12">
    <source>
        <dbReference type="PROSITE" id="PS50026"/>
    </source>
</evidence>
<evidence type="ECO:0000256" key="1">
    <source>
        <dbReference type="ARBA" id="ARBA00022536"/>
    </source>
</evidence>
<feature type="disulfide bond" evidence="8">
    <location>
        <begin position="98"/>
        <end position="107"/>
    </location>
</feature>
<protein>
    <recommendedName>
        <fullName evidence="10">Metalloendopeptidase</fullName>
        <ecNumber evidence="10">3.4.24.-</ecNumber>
    </recommendedName>
</protein>
<keyword evidence="4 10" id="KW-0378">Hydrolase</keyword>
<keyword evidence="14" id="KW-1185">Reference proteome</keyword>
<dbReference type="InterPro" id="IPR024079">
    <property type="entry name" value="MetalloPept_cat_dom_sf"/>
</dbReference>
<organism evidence="14 15">
    <name type="scientific">Acrobeloides nanus</name>
    <dbReference type="NCBI Taxonomy" id="290746"/>
    <lineage>
        <taxon>Eukaryota</taxon>
        <taxon>Metazoa</taxon>
        <taxon>Ecdysozoa</taxon>
        <taxon>Nematoda</taxon>
        <taxon>Chromadorea</taxon>
        <taxon>Rhabditida</taxon>
        <taxon>Tylenchina</taxon>
        <taxon>Cephalobomorpha</taxon>
        <taxon>Cephaloboidea</taxon>
        <taxon>Cephalobidae</taxon>
        <taxon>Acrobeloides</taxon>
    </lineage>
</organism>
<dbReference type="InterPro" id="IPR006026">
    <property type="entry name" value="Peptidase_Metallo"/>
</dbReference>
<dbReference type="InterPro" id="IPR000859">
    <property type="entry name" value="CUB_dom"/>
</dbReference>
<evidence type="ECO:0000259" key="13">
    <source>
        <dbReference type="PROSITE" id="PS51864"/>
    </source>
</evidence>
<evidence type="ECO:0000313" key="14">
    <source>
        <dbReference type="Proteomes" id="UP000887540"/>
    </source>
</evidence>
<dbReference type="SUPFAM" id="SSF55486">
    <property type="entry name" value="Metalloproteases ('zincins'), catalytic domain"/>
    <property type="match status" value="2"/>
</dbReference>
<dbReference type="PROSITE" id="PS01186">
    <property type="entry name" value="EGF_2"/>
    <property type="match status" value="1"/>
</dbReference>
<evidence type="ECO:0000256" key="8">
    <source>
        <dbReference type="PROSITE-ProRule" id="PRU00076"/>
    </source>
</evidence>
<dbReference type="InterPro" id="IPR000742">
    <property type="entry name" value="EGF"/>
</dbReference>
<dbReference type="SMART" id="SM00235">
    <property type="entry name" value="ZnMc"/>
    <property type="match status" value="1"/>
</dbReference>
<keyword evidence="2 10" id="KW-0645">Protease</keyword>
<dbReference type="SMART" id="SM00042">
    <property type="entry name" value="CUB"/>
    <property type="match status" value="1"/>
</dbReference>
<proteinExistence type="predicted"/>
<dbReference type="InterPro" id="IPR001506">
    <property type="entry name" value="Peptidase_M12A"/>
</dbReference>
<dbReference type="EC" id="3.4.24.-" evidence="10"/>
<dbReference type="PROSITE" id="PS01180">
    <property type="entry name" value="CUB"/>
    <property type="match status" value="1"/>
</dbReference>
<dbReference type="CDD" id="cd00041">
    <property type="entry name" value="CUB"/>
    <property type="match status" value="1"/>
</dbReference>
<evidence type="ECO:0000256" key="2">
    <source>
        <dbReference type="ARBA" id="ARBA00022670"/>
    </source>
</evidence>
<feature type="domain" description="Peptidase M12A" evidence="13">
    <location>
        <begin position="308"/>
        <end position="404"/>
    </location>
</feature>
<dbReference type="InterPro" id="IPR035914">
    <property type="entry name" value="Sperma_CUB_dom_sf"/>
</dbReference>
<evidence type="ECO:0000256" key="7">
    <source>
        <dbReference type="ARBA" id="ARBA00023157"/>
    </source>
</evidence>
<dbReference type="GO" id="GO:0008270">
    <property type="term" value="F:zinc ion binding"/>
    <property type="evidence" value="ECO:0007669"/>
    <property type="project" value="InterPro"/>
</dbReference>
<evidence type="ECO:0000256" key="3">
    <source>
        <dbReference type="ARBA" id="ARBA00022723"/>
    </source>
</evidence>
<dbReference type="Pfam" id="PF01400">
    <property type="entry name" value="Astacin"/>
    <property type="match status" value="2"/>
</dbReference>
<keyword evidence="7 8" id="KW-1015">Disulfide bond</keyword>
<name>A0A914E492_9BILA</name>
<feature type="domain" description="EGF-like" evidence="12">
    <location>
        <begin position="68"/>
        <end position="108"/>
    </location>
</feature>
<dbReference type="Gene3D" id="2.60.120.290">
    <property type="entry name" value="Spermadhesin, CUB domain"/>
    <property type="match status" value="1"/>
</dbReference>
<evidence type="ECO:0000256" key="4">
    <source>
        <dbReference type="ARBA" id="ARBA00022801"/>
    </source>
</evidence>
<evidence type="ECO:0000313" key="15">
    <source>
        <dbReference type="WBParaSite" id="ACRNAN_scaffold56.g13392.t1"/>
    </source>
</evidence>